<keyword evidence="3" id="KW-1185">Reference proteome</keyword>
<comment type="caution">
    <text evidence="2">The sequence shown here is derived from an EMBL/GenBank/DDBJ whole genome shotgun (WGS) entry which is preliminary data.</text>
</comment>
<dbReference type="GO" id="GO:0016874">
    <property type="term" value="F:ligase activity"/>
    <property type="evidence" value="ECO:0007669"/>
    <property type="project" value="UniProtKB-KW"/>
</dbReference>
<dbReference type="InterPro" id="IPR004143">
    <property type="entry name" value="BPL_LPL_catalytic"/>
</dbReference>
<proteinExistence type="predicted"/>
<evidence type="ECO:0000259" key="1">
    <source>
        <dbReference type="PROSITE" id="PS51733"/>
    </source>
</evidence>
<name>A0ABV2N147_9HYPH</name>
<gene>
    <name evidence="2" type="ORF">ABID37_003003</name>
</gene>
<dbReference type="Proteomes" id="UP001549076">
    <property type="component" value="Unassembled WGS sequence"/>
</dbReference>
<dbReference type="InterPro" id="IPR050664">
    <property type="entry name" value="Octanoyltrans_LipM/LipL"/>
</dbReference>
<feature type="domain" description="BPL/LPL catalytic" evidence="1">
    <location>
        <begin position="46"/>
        <end position="244"/>
    </location>
</feature>
<dbReference type="EMBL" id="JBEPML010000010">
    <property type="protein sequence ID" value="MET3792780.1"/>
    <property type="molecule type" value="Genomic_DNA"/>
</dbReference>
<accession>A0ABV2N147</accession>
<evidence type="ECO:0000313" key="3">
    <source>
        <dbReference type="Proteomes" id="UP001549076"/>
    </source>
</evidence>
<dbReference type="PANTHER" id="PTHR43679:SF2">
    <property type="entry name" value="OCTANOYL-[GCVH]:PROTEIN N-OCTANOYLTRANSFERASE"/>
    <property type="match status" value="1"/>
</dbReference>
<reference evidence="2 3" key="1">
    <citation type="submission" date="2024-06" db="EMBL/GenBank/DDBJ databases">
        <title>Genomic Encyclopedia of Type Strains, Phase IV (KMG-IV): sequencing the most valuable type-strain genomes for metagenomic binning, comparative biology and taxonomic classification.</title>
        <authorList>
            <person name="Goeker M."/>
        </authorList>
    </citation>
    <scope>NUCLEOTIDE SEQUENCE [LARGE SCALE GENOMIC DNA]</scope>
    <source>
        <strain evidence="2 3">DSM 27865</strain>
    </source>
</reference>
<keyword evidence="2" id="KW-0436">Ligase</keyword>
<evidence type="ECO:0000313" key="2">
    <source>
        <dbReference type="EMBL" id="MET3792780.1"/>
    </source>
</evidence>
<dbReference type="InterPro" id="IPR045864">
    <property type="entry name" value="aa-tRNA-synth_II/BPL/LPL"/>
</dbReference>
<sequence>MMMTREKLAQVQGGEAGKADGPGVLLRLPYEEALAEERAMLAAADGSPGLTWLLWQTAPCIVVPRSHESRSGFKAAVAASAARGWQVHTRDTGGGAVVQGPGVVNLSMVFSIGPALRDRIGTSYRVLCEPVMAMLRSRGIHGTYRAIPGTMCDGAYNIVVGSRKLAGTAQRWRSLGRDRPGEQAVLAHLAMFATLDHVEAAEAINALYADMGVEAGIEASSHINWAEIDTPSDTDIADALARELDDACRAVRLAEMLEESIRSQKAK</sequence>
<dbReference type="Pfam" id="PF21948">
    <property type="entry name" value="LplA-B_cat"/>
    <property type="match status" value="1"/>
</dbReference>
<organism evidence="2 3">
    <name type="scientific">Aquamicrobium terrae</name>
    <dbReference type="NCBI Taxonomy" id="1324945"/>
    <lineage>
        <taxon>Bacteria</taxon>
        <taxon>Pseudomonadati</taxon>
        <taxon>Pseudomonadota</taxon>
        <taxon>Alphaproteobacteria</taxon>
        <taxon>Hyphomicrobiales</taxon>
        <taxon>Phyllobacteriaceae</taxon>
        <taxon>Aquamicrobium</taxon>
    </lineage>
</organism>
<dbReference type="Gene3D" id="3.30.930.10">
    <property type="entry name" value="Bira Bifunctional Protein, Domain 2"/>
    <property type="match status" value="1"/>
</dbReference>
<dbReference type="SUPFAM" id="SSF55681">
    <property type="entry name" value="Class II aaRS and biotin synthetases"/>
    <property type="match status" value="1"/>
</dbReference>
<dbReference type="PANTHER" id="PTHR43679">
    <property type="entry name" value="OCTANOYLTRANSFERASE LIPM-RELATED"/>
    <property type="match status" value="1"/>
</dbReference>
<dbReference type="PROSITE" id="PS51733">
    <property type="entry name" value="BPL_LPL_CATALYTIC"/>
    <property type="match status" value="1"/>
</dbReference>
<protein>
    <submittedName>
        <fullName evidence="2">Lipoate-protein ligase A</fullName>
    </submittedName>
</protein>